<dbReference type="InterPro" id="IPR002315">
    <property type="entry name" value="tRNA-synt_gly"/>
</dbReference>
<evidence type="ECO:0000256" key="1">
    <source>
        <dbReference type="ARBA" id="ARBA00008226"/>
    </source>
</evidence>
<sequence>MAEIDSSLDIEKISSLCKRRGFVYQSSEIYGGLASTWDYGPLGVELKRNVKDHWWSTMVWERDDMVGLDASILMHPDTWRASGHLESFTDPLVECSDCNRRYREDHIETEICPECSGKLTEPRLFHLMFKTFMGPVEEDASTVYLRPETAQGIFVNFNNVINSTRKKLPFGIAQIGKAFRNEITTGNFIFRTREFEMMEIEYFVMPGEDEAIHEQWIQNCLSWYSQIGLNSDNLRVRRHEDDELSHYAKATYDIEYNFPWGWGEIQGIANRTDYDLKSHMEISGEKLTYFDEPSGQHVIPYVIEPSFGVDRAVMALLVDAYCEEELTSASGKIETRVVLKLDPSIAPVKVAVLPLSRNEKLTPLAKSVFDTLRRSSLIGGHVQYDDAQSIGRRYRRQDEIGTPLCVTVDFDSLDDNQVTIRERDSMQQTRVGLNELESELAIKINI</sequence>
<reference evidence="10" key="1">
    <citation type="submission" date="2018-05" db="EMBL/GenBank/DDBJ databases">
        <authorList>
            <person name="Lanie J.A."/>
            <person name="Ng W.-L."/>
            <person name="Kazmierczak K.M."/>
            <person name="Andrzejewski T.M."/>
            <person name="Davidsen T.M."/>
            <person name="Wayne K.J."/>
            <person name="Tettelin H."/>
            <person name="Glass J.I."/>
            <person name="Rusch D."/>
            <person name="Podicherti R."/>
            <person name="Tsui H.-C.T."/>
            <person name="Winkler M.E."/>
        </authorList>
    </citation>
    <scope>NUCLEOTIDE SEQUENCE</scope>
</reference>
<dbReference type="NCBIfam" id="NF003211">
    <property type="entry name" value="PRK04173.1"/>
    <property type="match status" value="1"/>
</dbReference>
<evidence type="ECO:0000256" key="3">
    <source>
        <dbReference type="ARBA" id="ARBA00022490"/>
    </source>
</evidence>
<comment type="similarity">
    <text evidence="1">Belongs to the class-II aminoacyl-tRNA synthetase family.</text>
</comment>
<dbReference type="InterPro" id="IPR006195">
    <property type="entry name" value="aa-tRNA-synth_II"/>
</dbReference>
<protein>
    <recommendedName>
        <fullName evidence="2">glycine--tRNA ligase</fullName>
        <ecNumber evidence="2">6.1.1.14</ecNumber>
    </recommendedName>
</protein>
<feature type="domain" description="Aminoacyl-transfer RNA synthetases class-II family profile" evidence="9">
    <location>
        <begin position="9"/>
        <end position="343"/>
    </location>
</feature>
<organism evidence="10">
    <name type="scientific">marine metagenome</name>
    <dbReference type="NCBI Taxonomy" id="408172"/>
    <lineage>
        <taxon>unclassified sequences</taxon>
        <taxon>metagenomes</taxon>
        <taxon>ecological metagenomes</taxon>
    </lineage>
</organism>
<gene>
    <name evidence="10" type="ORF">METZ01_LOCUS62075</name>
</gene>
<dbReference type="InterPro" id="IPR022961">
    <property type="entry name" value="Gly_tRNA_ligase_bac"/>
</dbReference>
<evidence type="ECO:0000259" key="9">
    <source>
        <dbReference type="PROSITE" id="PS50862"/>
    </source>
</evidence>
<dbReference type="FunFam" id="3.40.50.800:FF:000002">
    <property type="entry name" value="Glycine--tRNA ligase"/>
    <property type="match status" value="1"/>
</dbReference>
<evidence type="ECO:0000256" key="7">
    <source>
        <dbReference type="ARBA" id="ARBA00022917"/>
    </source>
</evidence>
<dbReference type="EMBL" id="UINC01003784">
    <property type="protein sequence ID" value="SVA09221.1"/>
    <property type="molecule type" value="Genomic_DNA"/>
</dbReference>
<dbReference type="EC" id="6.1.1.14" evidence="2"/>
<dbReference type="PANTHER" id="PTHR10745:SF8">
    <property type="entry name" value="DNA POLYMERASE SUBUNIT GAMMA-2, MITOCHONDRIAL"/>
    <property type="match status" value="1"/>
</dbReference>
<evidence type="ECO:0000256" key="6">
    <source>
        <dbReference type="ARBA" id="ARBA00022840"/>
    </source>
</evidence>
<dbReference type="HAMAP" id="MF_00253_B">
    <property type="entry name" value="Gly_tRNA_synth_B"/>
    <property type="match status" value="1"/>
</dbReference>
<dbReference type="InterPro" id="IPR036621">
    <property type="entry name" value="Anticodon-bd_dom_sf"/>
</dbReference>
<evidence type="ECO:0000313" key="10">
    <source>
        <dbReference type="EMBL" id="SVA09221.1"/>
    </source>
</evidence>
<evidence type="ECO:0000256" key="2">
    <source>
        <dbReference type="ARBA" id="ARBA00012829"/>
    </source>
</evidence>
<keyword evidence="6" id="KW-0067">ATP-binding</keyword>
<proteinExistence type="inferred from homology"/>
<dbReference type="GO" id="GO:0005737">
    <property type="term" value="C:cytoplasm"/>
    <property type="evidence" value="ECO:0007669"/>
    <property type="project" value="InterPro"/>
</dbReference>
<dbReference type="InterPro" id="IPR045864">
    <property type="entry name" value="aa-tRNA-synth_II/BPL/LPL"/>
</dbReference>
<evidence type="ECO:0000256" key="4">
    <source>
        <dbReference type="ARBA" id="ARBA00022598"/>
    </source>
</evidence>
<dbReference type="CDD" id="cd00774">
    <property type="entry name" value="GlyRS-like_core"/>
    <property type="match status" value="1"/>
</dbReference>
<dbReference type="PROSITE" id="PS50862">
    <property type="entry name" value="AA_TRNA_LIGASE_II"/>
    <property type="match status" value="1"/>
</dbReference>
<dbReference type="GO" id="GO:0004820">
    <property type="term" value="F:glycine-tRNA ligase activity"/>
    <property type="evidence" value="ECO:0007669"/>
    <property type="project" value="UniProtKB-EC"/>
</dbReference>
<dbReference type="InterPro" id="IPR033731">
    <property type="entry name" value="GlyRS-like_core"/>
</dbReference>
<dbReference type="Gene3D" id="3.30.930.10">
    <property type="entry name" value="Bira Bifunctional Protein, Domain 2"/>
    <property type="match status" value="1"/>
</dbReference>
<dbReference type="Gene3D" id="3.40.50.800">
    <property type="entry name" value="Anticodon-binding domain"/>
    <property type="match status" value="1"/>
</dbReference>
<keyword evidence="8" id="KW-0030">Aminoacyl-tRNA synthetase</keyword>
<dbReference type="InterPro" id="IPR004154">
    <property type="entry name" value="Anticodon-bd"/>
</dbReference>
<dbReference type="InterPro" id="IPR027031">
    <property type="entry name" value="Gly-tRNA_synthase/POLG2"/>
</dbReference>
<keyword evidence="5" id="KW-0547">Nucleotide-binding</keyword>
<dbReference type="PRINTS" id="PR01043">
    <property type="entry name" value="TRNASYNTHGLY"/>
</dbReference>
<name>A0A381T0Y5_9ZZZZ</name>
<dbReference type="SUPFAM" id="SSF52954">
    <property type="entry name" value="Class II aaRS ABD-related"/>
    <property type="match status" value="1"/>
</dbReference>
<dbReference type="Pfam" id="PF03129">
    <property type="entry name" value="HGTP_anticodon"/>
    <property type="match status" value="1"/>
</dbReference>
<dbReference type="InterPro" id="IPR002314">
    <property type="entry name" value="aa-tRNA-synt_IIb"/>
</dbReference>
<dbReference type="CDD" id="cd00858">
    <property type="entry name" value="GlyRS_anticodon"/>
    <property type="match status" value="1"/>
</dbReference>
<evidence type="ECO:0000256" key="8">
    <source>
        <dbReference type="ARBA" id="ARBA00023146"/>
    </source>
</evidence>
<keyword evidence="3" id="KW-0963">Cytoplasm</keyword>
<keyword evidence="4" id="KW-0436">Ligase</keyword>
<dbReference type="PANTHER" id="PTHR10745">
    <property type="entry name" value="GLYCYL-TRNA SYNTHETASE/DNA POLYMERASE SUBUNIT GAMMA-2"/>
    <property type="match status" value="1"/>
</dbReference>
<dbReference type="GO" id="GO:0044281">
    <property type="term" value="P:small molecule metabolic process"/>
    <property type="evidence" value="ECO:0007669"/>
    <property type="project" value="UniProtKB-ARBA"/>
</dbReference>
<evidence type="ECO:0000256" key="5">
    <source>
        <dbReference type="ARBA" id="ARBA00022741"/>
    </source>
</evidence>
<keyword evidence="7" id="KW-0648">Protein biosynthesis</keyword>
<dbReference type="GO" id="GO:0005524">
    <property type="term" value="F:ATP binding"/>
    <property type="evidence" value="ECO:0007669"/>
    <property type="project" value="UniProtKB-KW"/>
</dbReference>
<dbReference type="GO" id="GO:0006426">
    <property type="term" value="P:glycyl-tRNA aminoacylation"/>
    <property type="evidence" value="ECO:0007669"/>
    <property type="project" value="InterPro"/>
</dbReference>
<dbReference type="AlphaFoldDB" id="A0A381T0Y5"/>
<accession>A0A381T0Y5</accession>
<dbReference type="Pfam" id="PF00587">
    <property type="entry name" value="tRNA-synt_2b"/>
    <property type="match status" value="1"/>
</dbReference>
<dbReference type="SUPFAM" id="SSF55681">
    <property type="entry name" value="Class II aaRS and biotin synthetases"/>
    <property type="match status" value="1"/>
</dbReference>
<dbReference type="NCBIfam" id="TIGR00389">
    <property type="entry name" value="glyS_dimeric"/>
    <property type="match status" value="1"/>
</dbReference>